<feature type="compositionally biased region" description="Low complexity" evidence="1">
    <location>
        <begin position="53"/>
        <end position="62"/>
    </location>
</feature>
<keyword evidence="2" id="KW-0472">Membrane</keyword>
<feature type="region of interest" description="Disordered" evidence="1">
    <location>
        <begin position="104"/>
        <end position="131"/>
    </location>
</feature>
<keyword evidence="2" id="KW-0812">Transmembrane</keyword>
<evidence type="ECO:0000259" key="3">
    <source>
        <dbReference type="Pfam" id="PF18142"/>
    </source>
</evidence>
<feature type="region of interest" description="Disordered" evidence="1">
    <location>
        <begin position="1"/>
        <end position="85"/>
    </location>
</feature>
<reference evidence="4" key="1">
    <citation type="submission" date="2021-02" db="EMBL/GenBank/DDBJ databases">
        <title>Psilocybe cubensis genome.</title>
        <authorList>
            <person name="Mckernan K.J."/>
            <person name="Crawford S."/>
            <person name="Trippe A."/>
            <person name="Kane L.T."/>
            <person name="Mclaughlin S."/>
        </authorList>
    </citation>
    <scope>NUCLEOTIDE SEQUENCE [LARGE SCALE GENOMIC DNA]</scope>
    <source>
        <strain evidence="4">MGC-MH-2018</strain>
    </source>
</reference>
<comment type="caution">
    <text evidence="4">The sequence shown here is derived from an EMBL/GenBank/DDBJ whole genome shotgun (WGS) entry which is preliminary data.</text>
</comment>
<dbReference type="InterPro" id="IPR041622">
    <property type="entry name" value="SLATT_fungi"/>
</dbReference>
<protein>
    <recommendedName>
        <fullName evidence="3">SMODS and SLOG-associating 2TM effector domain-containing protein</fullName>
    </recommendedName>
</protein>
<sequence length="308" mass="33623">MSSERAPATSTVHAVENAPSSAALNDALPRTEPGRTQSREGDVFSRSREGSPRRYSSRIPSSNHDSLPPLPERHQNSSMEKFEDDENLPAVPVLLRNSSFGPILPQTISPARYPSEARPRTGRQRTGDTGVFSYNPRSMVDYIVPSVESKHRQANISARLGPTLRIAQEERDKYARKARRTGYALNIAIGLQVLLGSLTTGLSAVATSGRSAAIQTTILGGLSTIVASYLARSRGSNEPENSKAKVKELDHFIRECQAFELDHGHEVGDELQNILLDKRRQLEVLLGNTSADDTAPSGEAFRSRVSPV</sequence>
<evidence type="ECO:0000256" key="2">
    <source>
        <dbReference type="SAM" id="Phobius"/>
    </source>
</evidence>
<proteinExistence type="predicted"/>
<dbReference type="NCBIfam" id="NF033635">
    <property type="entry name" value="SLATT_fungal"/>
    <property type="match status" value="1"/>
</dbReference>
<keyword evidence="2" id="KW-1133">Transmembrane helix</keyword>
<evidence type="ECO:0000313" key="4">
    <source>
        <dbReference type="EMBL" id="KAG5163555.1"/>
    </source>
</evidence>
<feature type="domain" description="SMODS and SLOG-associating 2TM effector" evidence="3">
    <location>
        <begin position="167"/>
        <end position="281"/>
    </location>
</feature>
<organism evidence="4">
    <name type="scientific">Psilocybe cubensis</name>
    <name type="common">Psychedelic mushroom</name>
    <name type="synonym">Stropharia cubensis</name>
    <dbReference type="NCBI Taxonomy" id="181762"/>
    <lineage>
        <taxon>Eukaryota</taxon>
        <taxon>Fungi</taxon>
        <taxon>Dikarya</taxon>
        <taxon>Basidiomycota</taxon>
        <taxon>Agaricomycotina</taxon>
        <taxon>Agaricomycetes</taxon>
        <taxon>Agaricomycetidae</taxon>
        <taxon>Agaricales</taxon>
        <taxon>Agaricineae</taxon>
        <taxon>Strophariaceae</taxon>
        <taxon>Psilocybe</taxon>
    </lineage>
</organism>
<feature type="compositionally biased region" description="Polar residues" evidence="1">
    <location>
        <begin position="1"/>
        <end position="23"/>
    </location>
</feature>
<feature type="region of interest" description="Disordered" evidence="1">
    <location>
        <begin position="289"/>
        <end position="308"/>
    </location>
</feature>
<evidence type="ECO:0000256" key="1">
    <source>
        <dbReference type="SAM" id="MobiDB-lite"/>
    </source>
</evidence>
<gene>
    <name evidence="4" type="ORF">JR316_011335</name>
</gene>
<feature type="transmembrane region" description="Helical" evidence="2">
    <location>
        <begin position="212"/>
        <end position="231"/>
    </location>
</feature>
<dbReference type="EMBL" id="JAFIQS010000014">
    <property type="protein sequence ID" value="KAG5163555.1"/>
    <property type="molecule type" value="Genomic_DNA"/>
</dbReference>
<dbReference type="Pfam" id="PF18142">
    <property type="entry name" value="SLATT_fungal"/>
    <property type="match status" value="1"/>
</dbReference>
<feature type="transmembrane region" description="Helical" evidence="2">
    <location>
        <begin position="183"/>
        <end position="206"/>
    </location>
</feature>
<accession>A0A8H7XL39</accession>
<dbReference type="AlphaFoldDB" id="A0A8H7XL39"/>
<feature type="compositionally biased region" description="Basic and acidic residues" evidence="1">
    <location>
        <begin position="37"/>
        <end position="52"/>
    </location>
</feature>
<name>A0A8H7XL39_PSICU</name>